<reference evidence="2" key="1">
    <citation type="submission" date="2016-03" db="EMBL/GenBank/DDBJ databases">
        <title>Updated assembly of Pseudogymnoascus destructans, the fungus causing white-nose syndrome of bats.</title>
        <authorList>
            <person name="Palmer J.M."/>
            <person name="Drees K.P."/>
            <person name="Foster J.T."/>
            <person name="Lindner D.L."/>
        </authorList>
    </citation>
    <scope>NUCLEOTIDE SEQUENCE [LARGE SCALE GENOMIC DNA]</scope>
    <source>
        <strain evidence="2">20631-21</strain>
    </source>
</reference>
<feature type="compositionally biased region" description="Basic and acidic residues" evidence="1">
    <location>
        <begin position="240"/>
        <end position="255"/>
    </location>
</feature>
<dbReference type="AlphaFoldDB" id="A0A177A3A6"/>
<evidence type="ECO:0000313" key="2">
    <source>
        <dbReference type="EMBL" id="OAF56070.2"/>
    </source>
</evidence>
<gene>
    <name evidence="2" type="ORF">VC83_07415</name>
</gene>
<accession>A0A177A3A6</accession>
<evidence type="ECO:0000256" key="1">
    <source>
        <dbReference type="SAM" id="MobiDB-lite"/>
    </source>
</evidence>
<name>A0A177A3A6_9PEZI</name>
<protein>
    <submittedName>
        <fullName evidence="2">Uncharacterized protein</fullName>
    </submittedName>
</protein>
<sequence>MQEAMASPSPNLLAPSPVSSFPAFEDIVNSESALLKHVSRNYAHTSFDTFTSSGYVDFAYTVENMRWTALAQLECEPLPRREMDRLWINIVMEFWVKMAWCWEGDVEGIVIALLEREDGKGVEEMWEDRKMEYPELDTSLCYPMIGHNGIFEDYLDLGIRAVINPEIRCYLEKMEDGTNYDSEIGEGVSNLEFAELGIEEDGEIDDGAAFEEAIEEAIEKVKAKIERERFGDKDGDENVIEIKKEDEGSGNKDGVDNEAVVIKQEKDIKQKKDIKQEKDESAQNIPADTQATISTPGIGITPPNPPSRLGNTILRPEAAIPASHYAARPTMDGPSAPGPSASRASNNLGEVVERFSIEESPRITLRVIALQNPIKKEPYDMFPHLANAPSSSIFRGEDAVQELLPKAAPKVTTAPKVETTGLSGSFKLIDGVSHFIPRNEDPAPKDSICDVFDMAYEDACKVPGFWEEPMWNGVQVYKMSPLTLAQHYAAHKKAKTSHAKTFIFGPTPVYQPPTAATIPAPVFQAQTRAYNPAPLFQARTGAHSSAPTFRAVSYPSPNTAPVFQANFYAANYSTPYGPPGFQAPPTISRSAPNFHAGNYSTPNTAPGFQAPPPVSRFASNYNDPNYIHLNYLAAIPAPPIFINLTAADFKEMYASTFVNLTAADFDKMEVHNSLAVPKIRQDPRIKAEGDDDFKMESERCYSDSILARKRARDVDSEDEELNLERPRKFSG</sequence>
<feature type="compositionally biased region" description="Basic and acidic residues" evidence="1">
    <location>
        <begin position="263"/>
        <end position="281"/>
    </location>
</feature>
<dbReference type="GeneID" id="36290460"/>
<feature type="compositionally biased region" description="Polar residues" evidence="1">
    <location>
        <begin position="282"/>
        <end position="291"/>
    </location>
</feature>
<organism evidence="2">
    <name type="scientific">Pseudogymnoascus destructans</name>
    <dbReference type="NCBI Taxonomy" id="655981"/>
    <lineage>
        <taxon>Eukaryota</taxon>
        <taxon>Fungi</taxon>
        <taxon>Dikarya</taxon>
        <taxon>Ascomycota</taxon>
        <taxon>Pezizomycotina</taxon>
        <taxon>Leotiomycetes</taxon>
        <taxon>Thelebolales</taxon>
        <taxon>Thelebolaceae</taxon>
        <taxon>Pseudogymnoascus</taxon>
    </lineage>
</organism>
<dbReference type="EMBL" id="KV441405">
    <property type="protein sequence ID" value="OAF56070.2"/>
    <property type="molecule type" value="Genomic_DNA"/>
</dbReference>
<proteinExistence type="predicted"/>
<dbReference type="VEuPathDB" id="FungiDB:GMDG_03388"/>
<feature type="region of interest" description="Disordered" evidence="1">
    <location>
        <begin position="236"/>
        <end position="309"/>
    </location>
</feature>
<feature type="compositionally biased region" description="Low complexity" evidence="1">
    <location>
        <begin position="292"/>
        <end position="301"/>
    </location>
</feature>
<dbReference type="RefSeq" id="XP_024321368.1">
    <property type="nucleotide sequence ID" value="XM_024470987.1"/>
</dbReference>
<feature type="region of interest" description="Disordered" evidence="1">
    <location>
        <begin position="712"/>
        <end position="731"/>
    </location>
</feature>
<dbReference type="OrthoDB" id="3439956at2759"/>
<feature type="compositionally biased region" description="Basic and acidic residues" evidence="1">
    <location>
        <begin position="722"/>
        <end position="731"/>
    </location>
</feature>
<dbReference type="Proteomes" id="UP000077154">
    <property type="component" value="Unassembled WGS sequence"/>
</dbReference>